<keyword evidence="2" id="KW-1185">Reference proteome</keyword>
<gene>
    <name evidence="1" type="ORF">NO263_03720</name>
</gene>
<organism evidence="1 2">
    <name type="scientific">Gluconacetobacter entanii</name>
    <dbReference type="NCBI Taxonomy" id="108528"/>
    <lineage>
        <taxon>Bacteria</taxon>
        <taxon>Pseudomonadati</taxon>
        <taxon>Pseudomonadota</taxon>
        <taxon>Alphaproteobacteria</taxon>
        <taxon>Acetobacterales</taxon>
        <taxon>Acetobacteraceae</taxon>
        <taxon>Gluconacetobacter</taxon>
    </lineage>
</organism>
<protein>
    <submittedName>
        <fullName evidence="1">Phytanoyl-CoA dioxygenase family protein</fullName>
    </submittedName>
</protein>
<proteinExistence type="predicted"/>
<reference evidence="1 2" key="1">
    <citation type="submission" date="2022-07" db="EMBL/GenBank/DDBJ databases">
        <title>Genome stability of Gluconacetobacter entanii AV429.</title>
        <authorList>
            <person name="Trcek J."/>
            <person name="Cepec E."/>
        </authorList>
    </citation>
    <scope>NUCLEOTIDE SEQUENCE [LARGE SCALE GENOMIC DNA]</scope>
    <source>
        <strain evidence="1 2">AV429_2022</strain>
    </source>
</reference>
<evidence type="ECO:0000313" key="2">
    <source>
        <dbReference type="Proteomes" id="UP001526337"/>
    </source>
</evidence>
<keyword evidence="1" id="KW-0560">Oxidoreductase</keyword>
<dbReference type="Pfam" id="PF05721">
    <property type="entry name" value="PhyH"/>
    <property type="match status" value="1"/>
</dbReference>
<dbReference type="RefSeq" id="WP_171791580.1">
    <property type="nucleotide sequence ID" value="NZ_JABJWD010000117.1"/>
</dbReference>
<comment type="caution">
    <text evidence="1">The sequence shown here is derived from an EMBL/GenBank/DDBJ whole genome shotgun (WGS) entry which is preliminary data.</text>
</comment>
<evidence type="ECO:0000313" key="1">
    <source>
        <dbReference type="EMBL" id="MCW4589684.1"/>
    </source>
</evidence>
<dbReference type="Proteomes" id="UP001526337">
    <property type="component" value="Unassembled WGS sequence"/>
</dbReference>
<name>A0ABT3K2R4_9PROT</name>
<accession>A0ABT3K2R4</accession>
<sequence>MSVLHEWYMIARLTVRRLFMGPIWSVQLLTGYKSFRDNPIIGNPFLNACGLHVVRQKLAHHAANRRRRGMAHLIPPERIEEFERNGFIVVHDVLPHQEFDRLLQEVRAFRTEARETVQGDTITRRIALDPDALKNMPAVRRFLGMRAWHDLIRYVGSHDVEPIYYIQTILSKVVKGAPDPQTDLHADTFHPTVKAWFTLTDVKADGGPLVYVPGSHRITRGRMAWEKTMSMGAAQAQNRLTGRGSPRVTREELAGMGYGPPVTLDVSVNSLIVADTGGFHARGHSAEAGIRAEIWAYGRHNPFFSLPVNIWRIATLGQRRVRWGWAIGDRLAALGLKRQVWHPCVNRSAFDPHIPG</sequence>
<dbReference type="InterPro" id="IPR008775">
    <property type="entry name" value="Phytyl_CoA_dOase-like"/>
</dbReference>
<dbReference type="GO" id="GO:0051213">
    <property type="term" value="F:dioxygenase activity"/>
    <property type="evidence" value="ECO:0007669"/>
    <property type="project" value="UniProtKB-KW"/>
</dbReference>
<dbReference type="Gene3D" id="2.60.120.620">
    <property type="entry name" value="q2cbj1_9rhob like domain"/>
    <property type="match status" value="1"/>
</dbReference>
<dbReference type="EMBL" id="JANGSQ010000086">
    <property type="protein sequence ID" value="MCW4589684.1"/>
    <property type="molecule type" value="Genomic_DNA"/>
</dbReference>
<keyword evidence="1" id="KW-0223">Dioxygenase</keyword>
<dbReference type="SUPFAM" id="SSF51197">
    <property type="entry name" value="Clavaminate synthase-like"/>
    <property type="match status" value="1"/>
</dbReference>